<gene>
    <name evidence="1" type="ORF">SDC9_202808</name>
</gene>
<comment type="caution">
    <text evidence="1">The sequence shown here is derived from an EMBL/GenBank/DDBJ whole genome shotgun (WGS) entry which is preliminary data.</text>
</comment>
<evidence type="ECO:0000313" key="1">
    <source>
        <dbReference type="EMBL" id="MPN55129.1"/>
    </source>
</evidence>
<dbReference type="EMBL" id="VSSQ01124014">
    <property type="protein sequence ID" value="MPN55129.1"/>
    <property type="molecule type" value="Genomic_DNA"/>
</dbReference>
<protein>
    <submittedName>
        <fullName evidence="1">Uncharacterized protein</fullName>
    </submittedName>
</protein>
<name>A0A645IXG3_9ZZZZ</name>
<sequence length="54" mass="6310">MDIGQVVVILVAHPDVEYRKTLFIRHRFELAVNDGVFTRLAVFHHQCNFHSVFS</sequence>
<dbReference type="AlphaFoldDB" id="A0A645IXG3"/>
<proteinExistence type="predicted"/>
<reference evidence="1" key="1">
    <citation type="submission" date="2019-08" db="EMBL/GenBank/DDBJ databases">
        <authorList>
            <person name="Kucharzyk K."/>
            <person name="Murdoch R.W."/>
            <person name="Higgins S."/>
            <person name="Loffler F."/>
        </authorList>
    </citation>
    <scope>NUCLEOTIDE SEQUENCE</scope>
</reference>
<accession>A0A645IXG3</accession>
<organism evidence="1">
    <name type="scientific">bioreactor metagenome</name>
    <dbReference type="NCBI Taxonomy" id="1076179"/>
    <lineage>
        <taxon>unclassified sequences</taxon>
        <taxon>metagenomes</taxon>
        <taxon>ecological metagenomes</taxon>
    </lineage>
</organism>